<dbReference type="Pfam" id="PF00169">
    <property type="entry name" value="PH"/>
    <property type="match status" value="1"/>
</dbReference>
<dbReference type="CDD" id="cd09511">
    <property type="entry name" value="SAM_CNK1_2_3-suppressor"/>
    <property type="match status" value="1"/>
</dbReference>
<dbReference type="SMART" id="SM00233">
    <property type="entry name" value="PH"/>
    <property type="match status" value="1"/>
</dbReference>
<evidence type="ECO:0000259" key="4">
    <source>
        <dbReference type="PROSITE" id="PS50003"/>
    </source>
</evidence>
<evidence type="ECO:0000256" key="1">
    <source>
        <dbReference type="ARBA" id="ARBA00009498"/>
    </source>
</evidence>
<evidence type="ECO:0000256" key="2">
    <source>
        <dbReference type="ARBA" id="ARBA00022553"/>
    </source>
</evidence>
<feature type="region of interest" description="Disordered" evidence="3">
    <location>
        <begin position="1238"/>
        <end position="1270"/>
    </location>
</feature>
<evidence type="ECO:0000313" key="8">
    <source>
        <dbReference type="EMBL" id="SSX27395.1"/>
    </source>
</evidence>
<dbReference type="Pfam" id="PF10534">
    <property type="entry name" value="CRIC_ras_sig"/>
    <property type="match status" value="1"/>
</dbReference>
<dbReference type="SUPFAM" id="SSF50156">
    <property type="entry name" value="PDZ domain-like"/>
    <property type="match status" value="1"/>
</dbReference>
<dbReference type="CDD" id="cd06748">
    <property type="entry name" value="PDZ_CNK1_2_3-like"/>
    <property type="match status" value="1"/>
</dbReference>
<dbReference type="InterPro" id="IPR036034">
    <property type="entry name" value="PDZ_sf"/>
</dbReference>
<dbReference type="SUPFAM" id="SSF47769">
    <property type="entry name" value="SAM/Pointed domain"/>
    <property type="match status" value="1"/>
</dbReference>
<dbReference type="InterPro" id="IPR001660">
    <property type="entry name" value="SAM"/>
</dbReference>
<organism evidence="8">
    <name type="scientific">Culicoides sonorensis</name>
    <name type="common">Biting midge</name>
    <dbReference type="NCBI Taxonomy" id="179676"/>
    <lineage>
        <taxon>Eukaryota</taxon>
        <taxon>Metazoa</taxon>
        <taxon>Ecdysozoa</taxon>
        <taxon>Arthropoda</taxon>
        <taxon>Hexapoda</taxon>
        <taxon>Insecta</taxon>
        <taxon>Pterygota</taxon>
        <taxon>Neoptera</taxon>
        <taxon>Endopterygota</taxon>
        <taxon>Diptera</taxon>
        <taxon>Nematocera</taxon>
        <taxon>Chironomoidea</taxon>
        <taxon>Ceratopogonidae</taxon>
        <taxon>Ceratopogoninae</taxon>
        <taxon>Culicoides</taxon>
        <taxon>Monoculicoides</taxon>
    </lineage>
</organism>
<dbReference type="FunFam" id="2.30.42.10:FF:000060">
    <property type="entry name" value="Connector enhancer of kinase suppressor of Ras 2"/>
    <property type="match status" value="1"/>
</dbReference>
<feature type="compositionally biased region" description="Low complexity" evidence="3">
    <location>
        <begin position="1238"/>
        <end position="1248"/>
    </location>
</feature>
<feature type="compositionally biased region" description="Basic and acidic residues" evidence="3">
    <location>
        <begin position="882"/>
        <end position="891"/>
    </location>
</feature>
<feature type="compositionally biased region" description="Low complexity" evidence="3">
    <location>
        <begin position="872"/>
        <end position="881"/>
    </location>
</feature>
<dbReference type="InterPro" id="IPR001478">
    <property type="entry name" value="PDZ"/>
</dbReference>
<feature type="compositionally biased region" description="Basic and acidic residues" evidence="3">
    <location>
        <begin position="1294"/>
        <end position="1304"/>
    </location>
</feature>
<dbReference type="InterPro" id="IPR011993">
    <property type="entry name" value="PH-like_dom_sf"/>
</dbReference>
<dbReference type="SUPFAM" id="SSF50729">
    <property type="entry name" value="PH domain-like"/>
    <property type="match status" value="1"/>
</dbReference>
<dbReference type="InterPro" id="IPR049628">
    <property type="entry name" value="CNK1-3_SAM"/>
</dbReference>
<evidence type="ECO:0000256" key="3">
    <source>
        <dbReference type="SAM" id="MobiDB-lite"/>
    </source>
</evidence>
<dbReference type="SMART" id="SM00228">
    <property type="entry name" value="PDZ"/>
    <property type="match status" value="1"/>
</dbReference>
<dbReference type="Gene3D" id="1.10.150.50">
    <property type="entry name" value="Transcription Factor, Ets-1"/>
    <property type="match status" value="1"/>
</dbReference>
<dbReference type="InterPro" id="IPR001849">
    <property type="entry name" value="PH_domain"/>
</dbReference>
<dbReference type="PANTHER" id="PTHR12844:SF42">
    <property type="entry name" value="CONNECTOR ENHANCER OF KSR PROTEIN CNK"/>
    <property type="match status" value="1"/>
</dbReference>
<dbReference type="InterPro" id="IPR017874">
    <property type="entry name" value="CRIC_domain"/>
</dbReference>
<accession>A0A336MAU1</accession>
<sequence>MAYINVAEWSVENVVDWLKGLDSSMYRYLTSFTNNQINGTNLLNIRPYELEELGIKSIGHQEIILEGLEVLKNFHYNLDKENLQFLALHVATCAHSLYKQLSGSLEQDRIGTNTLKDVTRTISNVKKLVFWLDRKPFHGKRNYHEIRTNMLKLSLEMATCAQRGRFVVDPVKQISQAAVRLAKIADYVIQDISDPMLIQPASLALVTLKKRESDLGFYIVPVMNGIHQIGDIKYNSPTHNSKQVEEGDEIVQINYQTVVGWQYEKVLLMLRECAPDVLLTIKKRPKDSKTFGQIYVKPYMKLPSKKRSFNSRWNDTLPSPREWTGTHNYFSNMKPHPEKLILSDSDSSSSDLSTHADNDIKDAHKEQFYIPKSRGVLQRRHSICGDGYSMIKALDLMAANKFKDQRLDDSPSLRDKSISFGFGLEQVRPTTHTGIGNQQTVIKDKENVMHDKPVKIKPEIKPKPVERKLPPPPVPTRLDLLAKEQANNNLEKDDKKLGELQGISKVVRFDSNTKLEASHIDTKYTCNVENTVLETFVPIPYADEDNNSNINAISGANQDLPLKKTLKTTSVPLPSNDNEKKCDEDVPPAIEPRQSKKKPIPPPRPSKTLNIITGAAIIHQTSLNMNESMPSPSAINVSPPMFVEAIINSEKMIGNNNQIDENKSKVANVIALKSTREIGSCKDLPNASGIGNESPLELHTSITGSKALTLKKKNSLLSKRRKVTLKSFTSSDIQGHLYRRLKNRHGVTYWKKLYIVLIDTTLYGFKSKDASKADCLVFLVGFTVTKANEVHSKEFPFKVYHPNKTFYFAAETEEAQKQWIDYIHQATLKGTVPVKSSDRNALSVKDPKELFSETDSSDDENGAFNASQLATPSPSINNSSSRNKDVSKDNGEPSTPTTTKSEGRYHLGFGSLKKSLRNLNSSEGSPSDNKFLSLFTSSRHSERKNSIDIPVPTSQFKSYRKMPVNVNIQAGTVTLNNRIADYPSVPSPKRAFECNTSHSNLNRKHSTGQESFTFKGLDQELEEEGPIFEKVDFGQNNMSAQQQDENYNTENIQNATAKSTPTNKPSVYNHMHASNPNLVEFTIAGYDRAPKDIELTCPKTSSMNRDWDASHNTNGFMTLKDLMLLEQAENAKDPYNKRVCLGIEKHDDKNNANNNLSVPSVSISGKNEESGAVDNVDRTKINKIQKRSLPVTPDYAQSFKPDDQDILYTRSREGQKLRDFGYELITGDDRVELKNNLQAQQQQAANASNHDDSSHSRTKTKASKQNSNETVIQSVKKRSMNWMNSSSHFGHSNNHSDSKDRDKSSIGGSFNKKHKNKSAVIEKFDHLKASSEKLFHFKNVNTANETENLKSKQTNVKTNLTNMNTTNWNLVENHKVGLPSVPQTSDRGALYLTKLPFSNKANKEKKLLGSPRLHRAIFGNRNNGEREEPKAIDHEIFSPINYNNKNTNEIANKSITIGFTNQAMEMDISPSSLAPPVSLSQLNAQNHDLNFVTSNNANAQNMNNNLNNSNANSNINSAINNMNANGADDISNGNSIEYPPIFEAEIYSLSSNLLKRRHQNNK</sequence>
<feature type="compositionally biased region" description="Polar residues" evidence="3">
    <location>
        <begin position="1151"/>
        <end position="1165"/>
    </location>
</feature>
<dbReference type="PROSITE" id="PS51290">
    <property type="entry name" value="CRIC"/>
    <property type="match status" value="1"/>
</dbReference>
<feature type="domain" description="PDZ" evidence="6">
    <location>
        <begin position="205"/>
        <end position="285"/>
    </location>
</feature>
<dbReference type="EMBL" id="UFQT01000822">
    <property type="protein sequence ID" value="SSX27395.1"/>
    <property type="molecule type" value="Genomic_DNA"/>
</dbReference>
<dbReference type="Pfam" id="PF00536">
    <property type="entry name" value="SAM_1"/>
    <property type="match status" value="1"/>
</dbReference>
<dbReference type="InterPro" id="IPR051566">
    <property type="entry name" value="CNKSR"/>
</dbReference>
<dbReference type="VEuPathDB" id="VectorBase:CSON014495"/>
<proteinExistence type="inferred from homology"/>
<comment type="similarity">
    <text evidence="1">Belongs to the CNKSR family.</text>
</comment>
<feature type="region of interest" description="Disordered" evidence="3">
    <location>
        <begin position="568"/>
        <end position="606"/>
    </location>
</feature>
<dbReference type="SMART" id="SM00454">
    <property type="entry name" value="SAM"/>
    <property type="match status" value="1"/>
</dbReference>
<feature type="region of interest" description="Disordered" evidence="3">
    <location>
        <begin position="1283"/>
        <end position="1317"/>
    </location>
</feature>
<dbReference type="PROSITE" id="PS50106">
    <property type="entry name" value="PDZ"/>
    <property type="match status" value="1"/>
</dbReference>
<dbReference type="Pfam" id="PF00595">
    <property type="entry name" value="PDZ"/>
    <property type="match status" value="1"/>
</dbReference>
<dbReference type="PANTHER" id="PTHR12844">
    <property type="entry name" value="CONNECTOR ENCHANCER OF KINASE SUPPRESSOR OF RAS"/>
    <property type="match status" value="1"/>
</dbReference>
<keyword evidence="2" id="KW-0597">Phosphoprotein</keyword>
<name>A0A336MAU1_CULSO</name>
<gene>
    <name evidence="8" type="primary">CSON014495</name>
</gene>
<reference evidence="8" key="1">
    <citation type="submission" date="2018-07" db="EMBL/GenBank/DDBJ databases">
        <authorList>
            <person name="Quirk P.G."/>
            <person name="Krulwich T.A."/>
        </authorList>
    </citation>
    <scope>NUCLEOTIDE SEQUENCE</scope>
</reference>
<feature type="domain" description="PH" evidence="4">
    <location>
        <begin position="730"/>
        <end position="828"/>
    </location>
</feature>
<evidence type="ECO:0000259" key="6">
    <source>
        <dbReference type="PROSITE" id="PS50106"/>
    </source>
</evidence>
<dbReference type="PROSITE" id="PS50105">
    <property type="entry name" value="SAM_DOMAIN"/>
    <property type="match status" value="1"/>
</dbReference>
<feature type="domain" description="CRIC" evidence="7">
    <location>
        <begin position="82"/>
        <end position="168"/>
    </location>
</feature>
<evidence type="ECO:0000259" key="5">
    <source>
        <dbReference type="PROSITE" id="PS50105"/>
    </source>
</evidence>
<protein>
    <submittedName>
        <fullName evidence="8">CSON014495 protein</fullName>
    </submittedName>
</protein>
<dbReference type="Gene3D" id="2.30.42.10">
    <property type="match status" value="1"/>
</dbReference>
<feature type="region of interest" description="Disordered" evidence="3">
    <location>
        <begin position="1148"/>
        <end position="1207"/>
    </location>
</feature>
<dbReference type="Gene3D" id="2.30.29.30">
    <property type="entry name" value="Pleckstrin-homology domain (PH domain)/Phosphotyrosine-binding domain (PTB)"/>
    <property type="match status" value="1"/>
</dbReference>
<dbReference type="OMA" id="RMFHEVR"/>
<feature type="region of interest" description="Disordered" evidence="3">
    <location>
        <begin position="838"/>
        <end position="906"/>
    </location>
</feature>
<feature type="domain" description="SAM" evidence="5">
    <location>
        <begin position="9"/>
        <end position="74"/>
    </location>
</feature>
<feature type="compositionally biased region" description="Low complexity" evidence="3">
    <location>
        <begin position="1284"/>
        <end position="1293"/>
    </location>
</feature>
<dbReference type="PROSITE" id="PS50003">
    <property type="entry name" value="PH_DOMAIN"/>
    <property type="match status" value="1"/>
</dbReference>
<dbReference type="InterPro" id="IPR013761">
    <property type="entry name" value="SAM/pointed_sf"/>
</dbReference>
<evidence type="ECO:0000259" key="7">
    <source>
        <dbReference type="PROSITE" id="PS51290"/>
    </source>
</evidence>